<feature type="domain" description="Peptidase S53" evidence="8">
    <location>
        <begin position="64"/>
        <end position="395"/>
    </location>
</feature>
<evidence type="ECO:0000256" key="5">
    <source>
        <dbReference type="PROSITE-ProRule" id="PRU01240"/>
    </source>
</evidence>
<dbReference type="GO" id="GO:0004252">
    <property type="term" value="F:serine-type endopeptidase activity"/>
    <property type="evidence" value="ECO:0007669"/>
    <property type="project" value="UniProtKB-UniRule"/>
</dbReference>
<dbReference type="SUPFAM" id="SSF52743">
    <property type="entry name" value="Subtilisin-like"/>
    <property type="match status" value="1"/>
</dbReference>
<protein>
    <submittedName>
        <fullName evidence="9">Lipoprotein</fullName>
    </submittedName>
</protein>
<keyword evidence="7" id="KW-0732">Signal</keyword>
<feature type="chain" id="PRO_5015121174" evidence="7">
    <location>
        <begin position="19"/>
        <end position="440"/>
    </location>
</feature>
<evidence type="ECO:0000256" key="7">
    <source>
        <dbReference type="SAM" id="SignalP"/>
    </source>
</evidence>
<reference evidence="9 10" key="1">
    <citation type="journal article" date="2018" name="Genome Biol. Evol.">
        <title>Multiple Roots of Fruiting Body Formation in Amoebozoa.</title>
        <authorList>
            <person name="Hillmann F."/>
            <person name="Forbes G."/>
            <person name="Novohradska S."/>
            <person name="Ferling I."/>
            <person name="Riege K."/>
            <person name="Groth M."/>
            <person name="Westermann M."/>
            <person name="Marz M."/>
            <person name="Spaller T."/>
            <person name="Winckler T."/>
            <person name="Schaap P."/>
            <person name="Glockner G."/>
        </authorList>
    </citation>
    <scope>NUCLEOTIDE SEQUENCE [LARGE SCALE GENOMIC DNA]</scope>
    <source>
        <strain evidence="9 10">Jena</strain>
    </source>
</reference>
<evidence type="ECO:0000256" key="3">
    <source>
        <dbReference type="ARBA" id="ARBA00022825"/>
    </source>
</evidence>
<dbReference type="InterPro" id="IPR023828">
    <property type="entry name" value="Peptidase_S8_Ser-AS"/>
</dbReference>
<dbReference type="InterPro" id="IPR050819">
    <property type="entry name" value="Tripeptidyl-peptidase_I"/>
</dbReference>
<dbReference type="Gene3D" id="3.40.50.200">
    <property type="entry name" value="Peptidase S8/S53 domain"/>
    <property type="match status" value="1"/>
</dbReference>
<gene>
    <name evidence="9" type="ORF">PROFUN_04616</name>
</gene>
<comment type="similarity">
    <text evidence="5">Belongs to the peptidase S8 family.</text>
</comment>
<dbReference type="GO" id="GO:0046872">
    <property type="term" value="F:metal ion binding"/>
    <property type="evidence" value="ECO:0007669"/>
    <property type="project" value="UniProtKB-UniRule"/>
</dbReference>
<keyword evidence="4" id="KW-0479">Metal-binding</keyword>
<feature type="binding site" evidence="4">
    <location>
        <position position="359"/>
    </location>
    <ligand>
        <name>Ca(2+)</name>
        <dbReference type="ChEBI" id="CHEBI:29108"/>
    </ligand>
</feature>
<name>A0A2P6NUE6_9EUKA</name>
<feature type="binding site" evidence="4">
    <location>
        <position position="375"/>
    </location>
    <ligand>
        <name>Ca(2+)</name>
        <dbReference type="ChEBI" id="CHEBI:29108"/>
    </ligand>
</feature>
<dbReference type="CDD" id="cd04056">
    <property type="entry name" value="Peptidases_S53"/>
    <property type="match status" value="1"/>
</dbReference>
<feature type="binding site" evidence="4">
    <location>
        <position position="360"/>
    </location>
    <ligand>
        <name>Ca(2+)</name>
        <dbReference type="ChEBI" id="CHEBI:29108"/>
    </ligand>
</feature>
<evidence type="ECO:0000256" key="6">
    <source>
        <dbReference type="SAM" id="MobiDB-lite"/>
    </source>
</evidence>
<feature type="active site" description="Charge relay system" evidence="4">
    <location>
        <position position="323"/>
    </location>
</feature>
<evidence type="ECO:0000313" key="10">
    <source>
        <dbReference type="Proteomes" id="UP000241769"/>
    </source>
</evidence>
<dbReference type="InParanoid" id="A0A2P6NUE6"/>
<evidence type="ECO:0000313" key="9">
    <source>
        <dbReference type="EMBL" id="PRP87589.1"/>
    </source>
</evidence>
<organism evidence="9 10">
    <name type="scientific">Planoprotostelium fungivorum</name>
    <dbReference type="NCBI Taxonomy" id="1890364"/>
    <lineage>
        <taxon>Eukaryota</taxon>
        <taxon>Amoebozoa</taxon>
        <taxon>Evosea</taxon>
        <taxon>Variosea</taxon>
        <taxon>Cavosteliida</taxon>
        <taxon>Cavosteliaceae</taxon>
        <taxon>Planoprotostelium</taxon>
    </lineage>
</organism>
<comment type="caution">
    <text evidence="5">Lacks conserved residue(s) required for the propagation of feature annotation.</text>
</comment>
<evidence type="ECO:0000259" key="8">
    <source>
        <dbReference type="PROSITE" id="PS51695"/>
    </source>
</evidence>
<keyword evidence="10" id="KW-1185">Reference proteome</keyword>
<comment type="cofactor">
    <cofactor evidence="4">
        <name>Ca(2+)</name>
        <dbReference type="ChEBI" id="CHEBI:29108"/>
    </cofactor>
    <text evidence="4">Binds 1 Ca(2+) ion per subunit.</text>
</comment>
<proteinExistence type="inferred from homology"/>
<keyword evidence="3 4" id="KW-0720">Serine protease</keyword>
<accession>A0A2P6NUE6</accession>
<dbReference type="PROSITE" id="PS51695">
    <property type="entry name" value="SEDOLISIN"/>
    <property type="match status" value="1"/>
</dbReference>
<feature type="region of interest" description="Disordered" evidence="6">
    <location>
        <begin position="391"/>
        <end position="429"/>
    </location>
</feature>
<dbReference type="PANTHER" id="PTHR14218">
    <property type="entry name" value="PROTEASE S8 TRIPEPTIDYL PEPTIDASE I CLN2"/>
    <property type="match status" value="1"/>
</dbReference>
<dbReference type="InterPro" id="IPR030400">
    <property type="entry name" value="Sedolisin_dom"/>
</dbReference>
<comment type="caution">
    <text evidence="9">The sequence shown here is derived from an EMBL/GenBank/DDBJ whole genome shotgun (WGS) entry which is preliminary data.</text>
</comment>
<feature type="active site" description="Charge relay system" evidence="4">
    <location>
        <position position="151"/>
    </location>
</feature>
<feature type="signal peptide" evidence="7">
    <location>
        <begin position="1"/>
        <end position="18"/>
    </location>
</feature>
<dbReference type="AlphaFoldDB" id="A0A2P6NUE6"/>
<dbReference type="PROSITE" id="PS51892">
    <property type="entry name" value="SUBTILASE"/>
    <property type="match status" value="1"/>
</dbReference>
<dbReference type="PANTHER" id="PTHR14218:SF15">
    <property type="entry name" value="TRIPEPTIDYL-PEPTIDASE 1"/>
    <property type="match status" value="1"/>
</dbReference>
<dbReference type="InterPro" id="IPR036852">
    <property type="entry name" value="Peptidase_S8/S53_dom_sf"/>
</dbReference>
<evidence type="ECO:0000256" key="1">
    <source>
        <dbReference type="ARBA" id="ARBA00022670"/>
    </source>
</evidence>
<dbReference type="EMBL" id="MDYQ01000019">
    <property type="protein sequence ID" value="PRP87589.1"/>
    <property type="molecule type" value="Genomic_DNA"/>
</dbReference>
<dbReference type="Proteomes" id="UP000241769">
    <property type="component" value="Unassembled WGS sequence"/>
</dbReference>
<dbReference type="STRING" id="1890364.A0A2P6NUE6"/>
<sequence>MNRLKLLILFICACLVASDVTFEHGRLFPRLLSADQIEQIIQRDLNFTLGLLGLTRKRAGSAQVLTPSVLRSIYNVPGGAQAGAGQTVAIVVAYGASTAERDLATYSNRYSLPSCTTANGCFKKVDQNGGSSIPPDDTSANGGWSLETNLDVQTIHSIAPQAKIVLVCANSAGSDLYTAVKTAASMASIVSMSWGGSEGSSVYTTPENIFTTGHTNGVTFYAATGDDGNNAGYPATSPNVIAVGGTTTYTNTDGSLSSESAWSGSAGGCSSVYTMNSAQKKNSQAVSLCGSKRATPDISYDGDPNSGVAVAYNGSWYQVGGTSLSTPIASGRSAAVRAANGGSPYDAAYFYGSTPSYRDVTTGKNTNYNAGTGYDLTTGLGVWVSQASSATTTSATTSATPSTTRTTTSATPSTTRATTSTTRASTTSATPTQCTGLLCL</sequence>
<feature type="binding site" evidence="4">
    <location>
        <position position="373"/>
    </location>
    <ligand>
        <name>Ca(2+)</name>
        <dbReference type="ChEBI" id="CHEBI:29108"/>
    </ligand>
</feature>
<evidence type="ECO:0000256" key="4">
    <source>
        <dbReference type="PROSITE-ProRule" id="PRU01032"/>
    </source>
</evidence>
<dbReference type="PROSITE" id="PS00138">
    <property type="entry name" value="SUBTILASE_SER"/>
    <property type="match status" value="1"/>
</dbReference>
<keyword evidence="2 4" id="KW-0378">Hydrolase</keyword>
<keyword evidence="4" id="KW-0106">Calcium</keyword>
<feature type="active site" description="Charge relay system" evidence="4">
    <location>
        <position position="147"/>
    </location>
</feature>
<keyword evidence="1 4" id="KW-0645">Protease</keyword>
<dbReference type="GO" id="GO:0006508">
    <property type="term" value="P:proteolysis"/>
    <property type="evidence" value="ECO:0007669"/>
    <property type="project" value="UniProtKB-KW"/>
</dbReference>
<keyword evidence="9" id="KW-0449">Lipoprotein</keyword>
<dbReference type="GO" id="GO:0008240">
    <property type="term" value="F:tripeptidyl-peptidase activity"/>
    <property type="evidence" value="ECO:0007669"/>
    <property type="project" value="TreeGrafter"/>
</dbReference>
<evidence type="ECO:0000256" key="2">
    <source>
        <dbReference type="ARBA" id="ARBA00022801"/>
    </source>
</evidence>